<comment type="caution">
    <text evidence="1">The sequence shown here is derived from an EMBL/GenBank/DDBJ whole genome shotgun (WGS) entry which is preliminary data.</text>
</comment>
<feature type="non-terminal residue" evidence="1">
    <location>
        <position position="1"/>
    </location>
</feature>
<gene>
    <name evidence="1" type="ORF">AMORRO_LOCUS17769</name>
</gene>
<accession>A0A9N9P4A0</accession>
<name>A0A9N9P4A0_9GLOM</name>
<protein>
    <submittedName>
        <fullName evidence="1">13528_t:CDS:1</fullName>
    </submittedName>
</protein>
<sequence>LSAASMNAPLFDLLVGMLLDTKSLTLFSKIEHSREELGARLHLQVF</sequence>
<evidence type="ECO:0000313" key="1">
    <source>
        <dbReference type="EMBL" id="CAG8786455.1"/>
    </source>
</evidence>
<dbReference type="AlphaFoldDB" id="A0A9N9P4A0"/>
<reference evidence="1" key="1">
    <citation type="submission" date="2021-06" db="EMBL/GenBank/DDBJ databases">
        <authorList>
            <person name="Kallberg Y."/>
            <person name="Tangrot J."/>
            <person name="Rosling A."/>
        </authorList>
    </citation>
    <scope>NUCLEOTIDE SEQUENCE</scope>
    <source>
        <strain evidence="1">CL551</strain>
    </source>
</reference>
<evidence type="ECO:0000313" key="2">
    <source>
        <dbReference type="Proteomes" id="UP000789342"/>
    </source>
</evidence>
<keyword evidence="2" id="KW-1185">Reference proteome</keyword>
<dbReference type="EMBL" id="CAJVPV010057134">
    <property type="protein sequence ID" value="CAG8786455.1"/>
    <property type="molecule type" value="Genomic_DNA"/>
</dbReference>
<organism evidence="1 2">
    <name type="scientific">Acaulospora morrowiae</name>
    <dbReference type="NCBI Taxonomy" id="94023"/>
    <lineage>
        <taxon>Eukaryota</taxon>
        <taxon>Fungi</taxon>
        <taxon>Fungi incertae sedis</taxon>
        <taxon>Mucoromycota</taxon>
        <taxon>Glomeromycotina</taxon>
        <taxon>Glomeromycetes</taxon>
        <taxon>Diversisporales</taxon>
        <taxon>Acaulosporaceae</taxon>
        <taxon>Acaulospora</taxon>
    </lineage>
</organism>
<proteinExistence type="predicted"/>
<dbReference type="Proteomes" id="UP000789342">
    <property type="component" value="Unassembled WGS sequence"/>
</dbReference>